<proteinExistence type="predicted"/>
<feature type="transmembrane region" description="Helical" evidence="1">
    <location>
        <begin position="12"/>
        <end position="29"/>
    </location>
</feature>
<keyword evidence="1" id="KW-0472">Membrane</keyword>
<keyword evidence="3" id="KW-1185">Reference proteome</keyword>
<comment type="caution">
    <text evidence="2">The sequence shown here is derived from an EMBL/GenBank/DDBJ whole genome shotgun (WGS) entry which is preliminary data.</text>
</comment>
<sequence length="32" mass="3553">MSTIGRKTLLIYRRALYAIGAVAVLYLALNLD</sequence>
<evidence type="ECO:0000313" key="2">
    <source>
        <dbReference type="EMBL" id="CAG9180924.1"/>
    </source>
</evidence>
<evidence type="ECO:0000313" key="3">
    <source>
        <dbReference type="Proteomes" id="UP000701702"/>
    </source>
</evidence>
<dbReference type="EMBL" id="CAJZAF010000028">
    <property type="protein sequence ID" value="CAG9180924.1"/>
    <property type="molecule type" value="Genomic_DNA"/>
</dbReference>
<protein>
    <submittedName>
        <fullName evidence="2">Uncharacterized protein</fullName>
    </submittedName>
</protein>
<keyword evidence="1" id="KW-1133">Transmembrane helix</keyword>
<evidence type="ECO:0000256" key="1">
    <source>
        <dbReference type="SAM" id="Phobius"/>
    </source>
</evidence>
<gene>
    <name evidence="2" type="ORF">LMG23994_04527</name>
</gene>
<keyword evidence="1" id="KW-0812">Transmembrane</keyword>
<organism evidence="2 3">
    <name type="scientific">Cupriavidus pinatubonensis</name>
    <dbReference type="NCBI Taxonomy" id="248026"/>
    <lineage>
        <taxon>Bacteria</taxon>
        <taxon>Pseudomonadati</taxon>
        <taxon>Pseudomonadota</taxon>
        <taxon>Betaproteobacteria</taxon>
        <taxon>Burkholderiales</taxon>
        <taxon>Burkholderiaceae</taxon>
        <taxon>Cupriavidus</taxon>
    </lineage>
</organism>
<accession>A0ABM8XL32</accession>
<dbReference type="Proteomes" id="UP000701702">
    <property type="component" value="Unassembled WGS sequence"/>
</dbReference>
<name>A0ABM8XL32_9BURK</name>
<reference evidence="2 3" key="1">
    <citation type="submission" date="2021-08" db="EMBL/GenBank/DDBJ databases">
        <authorList>
            <person name="Peeters C."/>
        </authorList>
    </citation>
    <scope>NUCLEOTIDE SEQUENCE [LARGE SCALE GENOMIC DNA]</scope>
    <source>
        <strain evidence="2 3">LMG 23994</strain>
    </source>
</reference>